<dbReference type="Proteomes" id="UP001159042">
    <property type="component" value="Unassembled WGS sequence"/>
</dbReference>
<gene>
    <name evidence="1" type="ORF">NQ315_016470</name>
</gene>
<evidence type="ECO:0000313" key="1">
    <source>
        <dbReference type="EMBL" id="KAJ8919377.1"/>
    </source>
</evidence>
<reference evidence="1 2" key="1">
    <citation type="journal article" date="2023" name="Insect Mol. Biol.">
        <title>Genome sequencing provides insights into the evolution of gene families encoding plant cell wall-degrading enzymes in longhorned beetles.</title>
        <authorList>
            <person name="Shin N.R."/>
            <person name="Okamura Y."/>
            <person name="Kirsch R."/>
            <person name="Pauchet Y."/>
        </authorList>
    </citation>
    <scope>NUCLEOTIDE SEQUENCE [LARGE SCALE GENOMIC DNA]</scope>
    <source>
        <strain evidence="1">EAD_L_NR</strain>
    </source>
</reference>
<proteinExistence type="predicted"/>
<accession>A0AAV8VZB4</accession>
<evidence type="ECO:0000313" key="2">
    <source>
        <dbReference type="Proteomes" id="UP001159042"/>
    </source>
</evidence>
<organism evidence="1 2">
    <name type="scientific">Exocentrus adspersus</name>
    <dbReference type="NCBI Taxonomy" id="1586481"/>
    <lineage>
        <taxon>Eukaryota</taxon>
        <taxon>Metazoa</taxon>
        <taxon>Ecdysozoa</taxon>
        <taxon>Arthropoda</taxon>
        <taxon>Hexapoda</taxon>
        <taxon>Insecta</taxon>
        <taxon>Pterygota</taxon>
        <taxon>Neoptera</taxon>
        <taxon>Endopterygota</taxon>
        <taxon>Coleoptera</taxon>
        <taxon>Polyphaga</taxon>
        <taxon>Cucujiformia</taxon>
        <taxon>Chrysomeloidea</taxon>
        <taxon>Cerambycidae</taxon>
        <taxon>Lamiinae</taxon>
        <taxon>Acanthocinini</taxon>
        <taxon>Exocentrus</taxon>
    </lineage>
</organism>
<sequence>YQKNIFRTPMSITEQEFKDPMGHAFETYLEIDKKDLISPVEEGDAYVERVKEERKRIGQKYFKEPLDHNVIKWDHILNGKTVYQVEYCDIEGDMLKKMAKMEKRAHRLPDEWVYPLTTQKYDFRDPASLTEYGLDRPTPIKPIDNIVPDEKLDEIMKLRKIDSEYNSVIGKLGEFIVSHEMHGEIDKVE</sequence>
<comment type="caution">
    <text evidence="1">The sequence shown here is derived from an EMBL/GenBank/DDBJ whole genome shotgun (WGS) entry which is preliminary data.</text>
</comment>
<keyword evidence="2" id="KW-1185">Reference proteome</keyword>
<name>A0AAV8VZB4_9CUCU</name>
<dbReference type="AlphaFoldDB" id="A0AAV8VZB4"/>
<feature type="non-terminal residue" evidence="1">
    <location>
        <position position="1"/>
    </location>
</feature>
<dbReference type="EMBL" id="JANEYG010000018">
    <property type="protein sequence ID" value="KAJ8919377.1"/>
    <property type="molecule type" value="Genomic_DNA"/>
</dbReference>
<protein>
    <submittedName>
        <fullName evidence="1">Uncharacterized protein</fullName>
    </submittedName>
</protein>